<dbReference type="PANTHER" id="PTHR12471">
    <property type="entry name" value="VACUOLAR ATP SYNTHASE SUBUNIT S1"/>
    <property type="match status" value="1"/>
</dbReference>
<evidence type="ECO:0000256" key="5">
    <source>
        <dbReference type="ARBA" id="ARBA00023136"/>
    </source>
</evidence>
<evidence type="ECO:0000256" key="1">
    <source>
        <dbReference type="ARBA" id="ARBA00004167"/>
    </source>
</evidence>
<name>A7S9P7_NEMVE</name>
<dbReference type="PANTHER" id="PTHR12471:SF7">
    <property type="entry name" value="V-TYPE PROTON ATPASE SUBUNIT S1"/>
    <property type="match status" value="1"/>
</dbReference>
<dbReference type="InterPro" id="IPR046756">
    <property type="entry name" value="VAS1/VOA1_TM"/>
</dbReference>
<dbReference type="AlphaFoldDB" id="A7S9P7"/>
<proteinExistence type="inferred from homology"/>
<comment type="subcellular location">
    <subcellularLocation>
        <location evidence="1">Membrane</location>
        <topology evidence="1">Single-pass membrane protein</topology>
    </subcellularLocation>
</comment>
<feature type="domain" description="V-type proton ATPase subunit S1 luminal" evidence="7">
    <location>
        <begin position="267"/>
        <end position="387"/>
    </location>
</feature>
<keyword evidence="10" id="KW-1185">Reference proteome</keyword>
<dbReference type="GO" id="GO:0033176">
    <property type="term" value="C:proton-transporting V-type ATPase complex"/>
    <property type="evidence" value="ECO:0000318"/>
    <property type="project" value="GO_Central"/>
</dbReference>
<keyword evidence="5 6" id="KW-0472">Membrane</keyword>
<evidence type="ECO:0000259" key="7">
    <source>
        <dbReference type="Pfam" id="PF05827"/>
    </source>
</evidence>
<evidence type="ECO:0000259" key="8">
    <source>
        <dbReference type="Pfam" id="PF20520"/>
    </source>
</evidence>
<dbReference type="InParanoid" id="A7S9P7"/>
<dbReference type="Pfam" id="PF05827">
    <property type="entry name" value="VAS1_LD"/>
    <property type="match status" value="1"/>
</dbReference>
<organism evidence="9 10">
    <name type="scientific">Nematostella vectensis</name>
    <name type="common">Starlet sea anemone</name>
    <dbReference type="NCBI Taxonomy" id="45351"/>
    <lineage>
        <taxon>Eukaryota</taxon>
        <taxon>Metazoa</taxon>
        <taxon>Cnidaria</taxon>
        <taxon>Anthozoa</taxon>
        <taxon>Hexacorallia</taxon>
        <taxon>Actiniaria</taxon>
        <taxon>Edwardsiidae</taxon>
        <taxon>Nematostella</taxon>
    </lineage>
</organism>
<dbReference type="STRING" id="45351.A7S9P7"/>
<evidence type="ECO:0000313" key="9">
    <source>
        <dbReference type="EMBL" id="EDO39520.1"/>
    </source>
</evidence>
<dbReference type="GO" id="GO:0001671">
    <property type="term" value="F:ATPase activator activity"/>
    <property type="evidence" value="ECO:0000318"/>
    <property type="project" value="GO_Central"/>
</dbReference>
<dbReference type="Pfam" id="PF20520">
    <property type="entry name" value="Ac45-VOA1_TM"/>
    <property type="match status" value="1"/>
</dbReference>
<feature type="transmembrane region" description="Helical" evidence="6">
    <location>
        <begin position="434"/>
        <end position="458"/>
    </location>
</feature>
<dbReference type="PhylomeDB" id="A7S9P7"/>
<protein>
    <recommendedName>
        <fullName evidence="11">V-type proton ATPase subunit S1</fullName>
    </recommendedName>
</protein>
<evidence type="ECO:0000313" key="10">
    <source>
        <dbReference type="Proteomes" id="UP000001593"/>
    </source>
</evidence>
<evidence type="ECO:0000256" key="6">
    <source>
        <dbReference type="SAM" id="Phobius"/>
    </source>
</evidence>
<dbReference type="GO" id="GO:0030641">
    <property type="term" value="P:regulation of cellular pH"/>
    <property type="evidence" value="ECO:0000318"/>
    <property type="project" value="GO_Central"/>
</dbReference>
<sequence>MADRRLFLLCSAFVVICHFTVEAVFPVPVFIWSKESSLTQDSSPLAGHTLSTEDFQNKYLQKVLHKPQTVALFVQDRLSVDDFTRYGDAFTSGSHGAFNNLKITMDKANSSIVLPSVDSTFEGLTSGLTDYIKSQIDGKLFVVNEEDVDSFSIDKYTMDQQRTNVFIINLHPVELSSPSNAGLVFSQNDQLMASITKQIAASNSPSYTCILTGDAPSKVVLDQQIAEVRASLPHDRLRRDADPLDADNSRVNTITFGNGTLFVNGDCVFMNMAGLVVRSDNKTFNILNTTSLTGTVQSKCSNVSDSSVDLNLKTTELSLFKLRVTFNLTQGAWYCKEMKLTANGGDLNLEKTYPCQQQIQIPMQMSYHCYNATFKGNGSAIRFLDFQCTSVTLGSDYKLPSGHAKYDHLVQAYGIENGRFSYAYDCVGFFSIPILMGLLTVGVLLMILFFGVMAVFSITTMDRFDDPRGPGINIGSTVQG</sequence>
<feature type="domain" description="V-type proton ATPase subunit S1/VOA1 transmembrane" evidence="8">
    <location>
        <begin position="428"/>
        <end position="466"/>
    </location>
</feature>
<dbReference type="OMA" id="MSQRFYP"/>
<keyword evidence="3 6" id="KW-0812">Transmembrane</keyword>
<gene>
    <name evidence="9" type="ORF">NEMVEDRAFT_v1g243800</name>
</gene>
<evidence type="ECO:0000256" key="4">
    <source>
        <dbReference type="ARBA" id="ARBA00022989"/>
    </source>
</evidence>
<dbReference type="InterPro" id="IPR008388">
    <property type="entry name" value="Ac45_acc_su"/>
</dbReference>
<evidence type="ECO:0008006" key="11">
    <source>
        <dbReference type="Google" id="ProtNLM"/>
    </source>
</evidence>
<dbReference type="Proteomes" id="UP000001593">
    <property type="component" value="Unassembled WGS sequence"/>
</dbReference>
<accession>A7S9P7</accession>
<evidence type="ECO:0000256" key="2">
    <source>
        <dbReference type="ARBA" id="ARBA00009037"/>
    </source>
</evidence>
<dbReference type="EMBL" id="DS469605">
    <property type="protein sequence ID" value="EDO39520.1"/>
    <property type="molecule type" value="Genomic_DNA"/>
</dbReference>
<reference evidence="9 10" key="1">
    <citation type="journal article" date="2007" name="Science">
        <title>Sea anemone genome reveals ancestral eumetazoan gene repertoire and genomic organization.</title>
        <authorList>
            <person name="Putnam N.H."/>
            <person name="Srivastava M."/>
            <person name="Hellsten U."/>
            <person name="Dirks B."/>
            <person name="Chapman J."/>
            <person name="Salamov A."/>
            <person name="Terry A."/>
            <person name="Shapiro H."/>
            <person name="Lindquist E."/>
            <person name="Kapitonov V.V."/>
            <person name="Jurka J."/>
            <person name="Genikhovich G."/>
            <person name="Grigoriev I.V."/>
            <person name="Lucas S.M."/>
            <person name="Steele R.E."/>
            <person name="Finnerty J.R."/>
            <person name="Technau U."/>
            <person name="Martindale M.Q."/>
            <person name="Rokhsar D.S."/>
        </authorList>
    </citation>
    <scope>NUCLEOTIDE SEQUENCE [LARGE SCALE GENOMIC DNA]</scope>
    <source>
        <strain evidence="10">CH2 X CH6</strain>
    </source>
</reference>
<dbReference type="HOGENOM" id="CLU_039408_1_0_1"/>
<dbReference type="InterPro" id="IPR046755">
    <property type="entry name" value="VAS1_LD"/>
</dbReference>
<evidence type="ECO:0000256" key="3">
    <source>
        <dbReference type="ARBA" id="ARBA00022692"/>
    </source>
</evidence>
<dbReference type="eggNOG" id="KOG3868">
    <property type="taxonomic scope" value="Eukaryota"/>
</dbReference>
<comment type="similarity">
    <text evidence="2">Belongs to the vacuolar ATPase subunit S1 family.</text>
</comment>
<keyword evidence="4 6" id="KW-1133">Transmembrane helix</keyword>
<dbReference type="Gene3D" id="2.40.160.110">
    <property type="match status" value="1"/>
</dbReference>